<keyword evidence="1" id="KW-0813">Transport</keyword>
<dbReference type="PROSITE" id="PS52016">
    <property type="entry name" value="TONB_DEPENDENT_REC_3"/>
    <property type="match status" value="1"/>
</dbReference>
<dbReference type="SUPFAM" id="SSF56935">
    <property type="entry name" value="Porins"/>
    <property type="match status" value="1"/>
</dbReference>
<dbReference type="eggNOG" id="COG4206">
    <property type="taxonomic scope" value="Bacteria"/>
</dbReference>
<organism evidence="2 3">
    <name type="scientific">Microscilla marina ATCC 23134</name>
    <dbReference type="NCBI Taxonomy" id="313606"/>
    <lineage>
        <taxon>Bacteria</taxon>
        <taxon>Pseudomonadati</taxon>
        <taxon>Bacteroidota</taxon>
        <taxon>Cytophagia</taxon>
        <taxon>Cytophagales</taxon>
        <taxon>Microscillaceae</taxon>
        <taxon>Microscilla</taxon>
    </lineage>
</organism>
<dbReference type="Pfam" id="PF13715">
    <property type="entry name" value="CarbopepD_reg_2"/>
    <property type="match status" value="1"/>
</dbReference>
<evidence type="ECO:0000256" key="1">
    <source>
        <dbReference type="PROSITE-ProRule" id="PRU01360"/>
    </source>
</evidence>
<dbReference type="GO" id="GO:0009279">
    <property type="term" value="C:cell outer membrane"/>
    <property type="evidence" value="ECO:0007669"/>
    <property type="project" value="UniProtKB-SubCell"/>
</dbReference>
<dbReference type="EMBL" id="AAWS01000038">
    <property type="protein sequence ID" value="EAY26158.1"/>
    <property type="molecule type" value="Genomic_DNA"/>
</dbReference>
<dbReference type="Gene3D" id="2.60.40.1120">
    <property type="entry name" value="Carboxypeptidase-like, regulatory domain"/>
    <property type="match status" value="1"/>
</dbReference>
<protein>
    <recommendedName>
        <fullName evidence="4">TonB-dependent receptor</fullName>
    </recommendedName>
</protein>
<dbReference type="InterPro" id="IPR008969">
    <property type="entry name" value="CarboxyPept-like_regulatory"/>
</dbReference>
<keyword evidence="1" id="KW-1134">Transmembrane beta strand</keyword>
<dbReference type="InterPro" id="IPR039426">
    <property type="entry name" value="TonB-dep_rcpt-like"/>
</dbReference>
<reference evidence="2 3" key="1">
    <citation type="submission" date="2007-01" db="EMBL/GenBank/DDBJ databases">
        <authorList>
            <person name="Haygood M."/>
            <person name="Podell S."/>
            <person name="Anderson C."/>
            <person name="Hopkinson B."/>
            <person name="Roe K."/>
            <person name="Barbeau K."/>
            <person name="Gaasterland T."/>
            <person name="Ferriera S."/>
            <person name="Johnson J."/>
            <person name="Kravitz S."/>
            <person name="Beeson K."/>
            <person name="Sutton G."/>
            <person name="Rogers Y.-H."/>
            <person name="Friedman R."/>
            <person name="Frazier M."/>
            <person name="Venter J.C."/>
        </authorList>
    </citation>
    <scope>NUCLEOTIDE SEQUENCE [LARGE SCALE GENOMIC DNA]</scope>
    <source>
        <strain evidence="2 3">ATCC 23134</strain>
    </source>
</reference>
<dbReference type="SUPFAM" id="SSF49464">
    <property type="entry name" value="Carboxypeptidase regulatory domain-like"/>
    <property type="match status" value="1"/>
</dbReference>
<gene>
    <name evidence="2" type="ORF">M23134_06031</name>
</gene>
<accession>A1ZU45</accession>
<name>A1ZU45_MICM2</name>
<evidence type="ECO:0000313" key="3">
    <source>
        <dbReference type="Proteomes" id="UP000004095"/>
    </source>
</evidence>
<dbReference type="AlphaFoldDB" id="A1ZU45"/>
<comment type="caution">
    <text evidence="2">The sequence shown here is derived from an EMBL/GenBank/DDBJ whole genome shotgun (WGS) entry which is preliminary data.</text>
</comment>
<dbReference type="Proteomes" id="UP000004095">
    <property type="component" value="Unassembled WGS sequence"/>
</dbReference>
<evidence type="ECO:0008006" key="4">
    <source>
        <dbReference type="Google" id="ProtNLM"/>
    </source>
</evidence>
<evidence type="ECO:0000313" key="2">
    <source>
        <dbReference type="EMBL" id="EAY26158.1"/>
    </source>
</evidence>
<comment type="subcellular location">
    <subcellularLocation>
        <location evidence="1">Cell outer membrane</location>
        <topology evidence="1">Multi-pass membrane protein</topology>
    </subcellularLocation>
</comment>
<keyword evidence="1" id="KW-0472">Membrane</keyword>
<keyword evidence="1" id="KW-0998">Cell outer membrane</keyword>
<sequence length="224" mass="24282">MALLFLSMLVFQGWTQSSGHRIQGKVEEKGAQALPGATVILARPNVATGRGVITDNEGNFIIRNIPPGKYILRISFIGYHTLQKTVEIRNAAINLGTLLLKVSSEKLKEVQVVGKTPPVEIKGDTASFNSLAYKTNPDANAQDLVSKLPGVSVENGQVKVAGEEVKQVLVDGKPFFGNDPKAAMQNLPAEIISKIQVFDQQSEQSRFTGFDDGNTTKTINFVTK</sequence>
<proteinExistence type="inferred from homology"/>
<keyword evidence="3" id="KW-1185">Reference proteome</keyword>
<comment type="similarity">
    <text evidence="1">Belongs to the TonB-dependent receptor family.</text>
</comment>
<keyword evidence="1" id="KW-0812">Transmembrane</keyword>